<gene>
    <name evidence="2" type="ORF">UX85_C0003G0128</name>
</gene>
<evidence type="ECO:0000259" key="1">
    <source>
        <dbReference type="Pfam" id="PF01712"/>
    </source>
</evidence>
<sequence length="252" mass="29755">MKKQPWWQDLKKIGSWPLGWLAEVEFPDQRKAQKEKGRKWPRIEVGGDTMRVGKTTAAVVLNEQFKRRGLSVNLSDEDWQSNPYLFESYRDSSKTIFESQKWFAQRKYEQLGRENNSIMIQCVHPEMDFCYALTNAIMGKMNQRHFKAYMRVYLSLGWDKIAAPDLLVYVTASDDILVNRAQRSARDFEVIDPEYLLVMKFLNQTWLSGAKKRMEVLVIDTDNFNFALNQKSRKELSDQVIKKLKQRGWRLK</sequence>
<dbReference type="AlphaFoldDB" id="A0A0G1RVV8"/>
<dbReference type="Gene3D" id="3.40.50.300">
    <property type="entry name" value="P-loop containing nucleotide triphosphate hydrolases"/>
    <property type="match status" value="1"/>
</dbReference>
<feature type="domain" description="Deoxynucleoside kinase" evidence="1">
    <location>
        <begin position="50"/>
        <end position="243"/>
    </location>
</feature>
<accession>A0A0G1RVV8</accession>
<dbReference type="InterPro" id="IPR031314">
    <property type="entry name" value="DNK_dom"/>
</dbReference>
<name>A0A0G1RVV8_9BACT</name>
<dbReference type="SUPFAM" id="SSF52540">
    <property type="entry name" value="P-loop containing nucleoside triphosphate hydrolases"/>
    <property type="match status" value="1"/>
</dbReference>
<proteinExistence type="predicted"/>
<dbReference type="EMBL" id="LCNT01000003">
    <property type="protein sequence ID" value="KKU61469.1"/>
    <property type="molecule type" value="Genomic_DNA"/>
</dbReference>
<dbReference type="Pfam" id="PF01712">
    <property type="entry name" value="dNK"/>
    <property type="match status" value="1"/>
</dbReference>
<evidence type="ECO:0000313" key="2">
    <source>
        <dbReference type="EMBL" id="KKU61469.1"/>
    </source>
</evidence>
<evidence type="ECO:0000313" key="3">
    <source>
        <dbReference type="Proteomes" id="UP000033860"/>
    </source>
</evidence>
<reference evidence="2 3" key="1">
    <citation type="journal article" date="2015" name="Nature">
        <title>rRNA introns, odd ribosomes, and small enigmatic genomes across a large radiation of phyla.</title>
        <authorList>
            <person name="Brown C.T."/>
            <person name="Hug L.A."/>
            <person name="Thomas B.C."/>
            <person name="Sharon I."/>
            <person name="Castelle C.J."/>
            <person name="Singh A."/>
            <person name="Wilkins M.J."/>
            <person name="Williams K.H."/>
            <person name="Banfield J.F."/>
        </authorList>
    </citation>
    <scope>NUCLEOTIDE SEQUENCE [LARGE SCALE GENOMIC DNA]</scope>
</reference>
<comment type="caution">
    <text evidence="2">The sequence shown here is derived from an EMBL/GenBank/DDBJ whole genome shotgun (WGS) entry which is preliminary data.</text>
</comment>
<organism evidence="2 3">
    <name type="scientific">Candidatus Beckwithbacteria bacterium GW2011_GWB1_47_15</name>
    <dbReference type="NCBI Taxonomy" id="1618371"/>
    <lineage>
        <taxon>Bacteria</taxon>
        <taxon>Candidatus Beckwithiibacteriota</taxon>
    </lineage>
</organism>
<dbReference type="Proteomes" id="UP000033860">
    <property type="component" value="Unassembled WGS sequence"/>
</dbReference>
<dbReference type="InterPro" id="IPR027417">
    <property type="entry name" value="P-loop_NTPase"/>
</dbReference>
<protein>
    <recommendedName>
        <fullName evidence="1">Deoxynucleoside kinase domain-containing protein</fullName>
    </recommendedName>
</protein>